<dbReference type="EMBL" id="JAMWYS010000024">
    <property type="protein sequence ID" value="MCO4292204.1"/>
    <property type="molecule type" value="Genomic_DNA"/>
</dbReference>
<feature type="domain" description="N-acetyltransferase" evidence="1">
    <location>
        <begin position="3"/>
        <end position="164"/>
    </location>
</feature>
<organism evidence="2 3">
    <name type="scientific">Solitalea agri</name>
    <dbReference type="NCBI Taxonomy" id="2953739"/>
    <lineage>
        <taxon>Bacteria</taxon>
        <taxon>Pseudomonadati</taxon>
        <taxon>Bacteroidota</taxon>
        <taxon>Sphingobacteriia</taxon>
        <taxon>Sphingobacteriales</taxon>
        <taxon>Sphingobacteriaceae</taxon>
        <taxon>Solitalea</taxon>
    </lineage>
</organism>
<dbReference type="AlphaFoldDB" id="A0A9X2F164"/>
<dbReference type="InterPro" id="IPR000182">
    <property type="entry name" value="GNAT_dom"/>
</dbReference>
<comment type="caution">
    <text evidence="2">The sequence shown here is derived from an EMBL/GenBank/DDBJ whole genome shotgun (WGS) entry which is preliminary data.</text>
</comment>
<dbReference type="SUPFAM" id="SSF55729">
    <property type="entry name" value="Acyl-CoA N-acyltransferases (Nat)"/>
    <property type="match status" value="1"/>
</dbReference>
<accession>A0A9X2F164</accession>
<dbReference type="PROSITE" id="PS51186">
    <property type="entry name" value="GNAT"/>
    <property type="match status" value="1"/>
</dbReference>
<dbReference type="GO" id="GO:0016747">
    <property type="term" value="F:acyltransferase activity, transferring groups other than amino-acyl groups"/>
    <property type="evidence" value="ECO:0007669"/>
    <property type="project" value="InterPro"/>
</dbReference>
<evidence type="ECO:0000313" key="3">
    <source>
        <dbReference type="Proteomes" id="UP001155182"/>
    </source>
</evidence>
<reference evidence="2" key="1">
    <citation type="submission" date="2022-06" db="EMBL/GenBank/DDBJ databases">
        <title>Solitalea sp. MAHUQ-68 isolated from rhizospheric soil.</title>
        <authorList>
            <person name="Huq M.A."/>
        </authorList>
    </citation>
    <scope>NUCLEOTIDE SEQUENCE</scope>
    <source>
        <strain evidence="2">MAHUQ-68</strain>
    </source>
</reference>
<evidence type="ECO:0000259" key="1">
    <source>
        <dbReference type="PROSITE" id="PS51186"/>
    </source>
</evidence>
<keyword evidence="3" id="KW-1185">Reference proteome</keyword>
<dbReference type="RefSeq" id="WP_252586487.1">
    <property type="nucleotide sequence ID" value="NZ_JAMWYS010000024.1"/>
</dbReference>
<name>A0A9X2F164_9SPHI</name>
<dbReference type="Pfam" id="PF13302">
    <property type="entry name" value="Acetyltransf_3"/>
    <property type="match status" value="1"/>
</dbReference>
<gene>
    <name evidence="2" type="ORF">NF867_04930</name>
</gene>
<protein>
    <submittedName>
        <fullName evidence="2">GNAT family N-acetyltransferase</fullName>
    </submittedName>
</protein>
<sequence>MKLSIRELTINDIELIVNYWTMAKDEYLVGMGVEVNKLPTKEQWVEMLSEQLNQSFQEKKSYCLIWEVDGKPVGHSNVNKIVFGEEAYMHLHFWDVANRTIGAGTELVKLGLPYFFQNLQLKNLYCEPYALNQAPNKTLKKVGFKFEKEYITVPGFINFEQPVNRWVLSREEFESLTSLSQ</sequence>
<dbReference type="Proteomes" id="UP001155182">
    <property type="component" value="Unassembled WGS sequence"/>
</dbReference>
<dbReference type="InterPro" id="IPR016181">
    <property type="entry name" value="Acyl_CoA_acyltransferase"/>
</dbReference>
<evidence type="ECO:0000313" key="2">
    <source>
        <dbReference type="EMBL" id="MCO4292204.1"/>
    </source>
</evidence>
<proteinExistence type="predicted"/>
<dbReference type="Gene3D" id="3.40.630.30">
    <property type="match status" value="1"/>
</dbReference>